<evidence type="ECO:0000256" key="1">
    <source>
        <dbReference type="SAM" id="MobiDB-lite"/>
    </source>
</evidence>
<evidence type="ECO:0008006" key="4">
    <source>
        <dbReference type="Google" id="ProtNLM"/>
    </source>
</evidence>
<proteinExistence type="predicted"/>
<sequence>MRRSPTLIVITLTLLLVACGPQATPPAPAKAPAQTAKSARKCPDPNNRDPKDPCSASYIKPYKPTFNRDRF</sequence>
<dbReference type="HOGENOM" id="CLU_2732624_0_0_5"/>
<evidence type="ECO:0000313" key="3">
    <source>
        <dbReference type="EMBL" id="ABZ74338.1"/>
    </source>
</evidence>
<keyword evidence="2" id="KW-0732">Signal</keyword>
<feature type="region of interest" description="Disordered" evidence="1">
    <location>
        <begin position="23"/>
        <end position="71"/>
    </location>
</feature>
<name>B0T9G3_CAUSK</name>
<feature type="signal peptide" evidence="2">
    <location>
        <begin position="1"/>
        <end position="23"/>
    </location>
</feature>
<protein>
    <recommendedName>
        <fullName evidence="4">Lipoprotein</fullName>
    </recommendedName>
</protein>
<dbReference type="EMBL" id="CP000928">
    <property type="protein sequence ID" value="ABZ74338.1"/>
    <property type="molecule type" value="Genomic_DNA"/>
</dbReference>
<reference evidence="3" key="1">
    <citation type="submission" date="2008-01" db="EMBL/GenBank/DDBJ databases">
        <title>Complete sequence of plasmid1 pCAUL01 of Caulobacter sp. K31.</title>
        <authorList>
            <consortium name="US DOE Joint Genome Institute"/>
            <person name="Copeland A."/>
            <person name="Lucas S."/>
            <person name="Lapidus A."/>
            <person name="Barry K."/>
            <person name="Glavina del Rio T."/>
            <person name="Dalin E."/>
            <person name="Tice H."/>
            <person name="Pitluck S."/>
            <person name="Bruce D."/>
            <person name="Goodwin L."/>
            <person name="Thompson L.S."/>
            <person name="Brettin T."/>
            <person name="Detter J.C."/>
            <person name="Han C."/>
            <person name="Schmutz J."/>
            <person name="Larimer F."/>
            <person name="Land M."/>
            <person name="Hauser L."/>
            <person name="Kyrpides N."/>
            <person name="Kim E."/>
            <person name="Stephens C."/>
            <person name="Richardson P."/>
        </authorList>
    </citation>
    <scope>NUCLEOTIDE SEQUENCE [LARGE SCALE GENOMIC DNA]</scope>
    <source>
        <plasmid evidence="3">K31</plasmid>
        <plasmid evidence="3">pCAUL01</plasmid>
    </source>
</reference>
<accession>B0T9G3</accession>
<dbReference type="AlphaFoldDB" id="B0T9G3"/>
<feature type="compositionally biased region" description="Basic and acidic residues" evidence="1">
    <location>
        <begin position="41"/>
        <end position="52"/>
    </location>
</feature>
<gene>
    <name evidence="3" type="ordered locus">Caul_5218</name>
</gene>
<feature type="chain" id="PRO_5002753127" description="Lipoprotein" evidence="2">
    <location>
        <begin position="24"/>
        <end position="71"/>
    </location>
</feature>
<keyword evidence="3" id="KW-0614">Plasmid</keyword>
<geneLocation type="plasmid" evidence="3">
    <name>pCAUL01</name>
</geneLocation>
<dbReference type="PROSITE" id="PS51257">
    <property type="entry name" value="PROKAR_LIPOPROTEIN"/>
    <property type="match status" value="1"/>
</dbReference>
<organism evidence="3">
    <name type="scientific">Caulobacter sp. (strain K31)</name>
    <dbReference type="NCBI Taxonomy" id="366602"/>
    <lineage>
        <taxon>Bacteria</taxon>
        <taxon>Pseudomonadati</taxon>
        <taxon>Pseudomonadota</taxon>
        <taxon>Alphaproteobacteria</taxon>
        <taxon>Caulobacterales</taxon>
        <taxon>Caulobacteraceae</taxon>
        <taxon>Caulobacter</taxon>
    </lineage>
</organism>
<evidence type="ECO:0000256" key="2">
    <source>
        <dbReference type="SAM" id="SignalP"/>
    </source>
</evidence>
<dbReference type="KEGG" id="cak:Caul_5218"/>